<feature type="compositionally biased region" description="Acidic residues" evidence="5">
    <location>
        <begin position="363"/>
        <end position="372"/>
    </location>
</feature>
<sequence length="458" mass="53016">MYNTSNMQTPDDAEAPLSFIYPIGYSSASDCGYCRGTSRAGKRKRYSYYATTKSLSTDLYQNLVDRYWRRSGTLLYRPNPRNSCCPHYTLRLDSTEFKPTKDQRQTVNRFNNYVIGPEYTHAAARLYPRTRQEARKRRNEFDLIDRIHEPELQFLKTPPEPAHRFRVTLEPDEFTEEKYLVFENYQRIVHKEGGDKISRPGFKRFLCNSPLKRETIYSADGVPRQVGSYHQCYWLDEKLVAIGVLDLLPHAVSSVYFLYHESFHSHSPGKLSAMREIALAREGGYRWWYPGFYIHSCPKMKYKMDFKPQSVLDPETLTWDLMDKEALAIFDKNHYVSLSRERQRKESGDAPKLFEGHFVQPESDGEGDEEEGDFLLGSSMPGIPSLEDMKQLDMDNLVLCSDAAPGYFVTSDLVSWEEQDIGPDSRAIKSMIAELVAAMGTDVMDEICVDFRRKTRVL</sequence>
<dbReference type="PANTHER" id="PTHR21367:SF1">
    <property type="entry name" value="ARGINYL-TRNA--PROTEIN TRANSFERASE 1"/>
    <property type="match status" value="1"/>
</dbReference>
<evidence type="ECO:0000313" key="9">
    <source>
        <dbReference type="Proteomes" id="UP000433876"/>
    </source>
</evidence>
<protein>
    <recommendedName>
        <fullName evidence="2">arginyltransferase</fullName>
        <ecNumber evidence="2">2.3.2.8</ecNumber>
    </recommendedName>
</protein>
<dbReference type="SUPFAM" id="SSF55729">
    <property type="entry name" value="Acyl-CoA N-acyltransferases (Nat)"/>
    <property type="match status" value="1"/>
</dbReference>
<evidence type="ECO:0000256" key="3">
    <source>
        <dbReference type="ARBA" id="ARBA00022679"/>
    </source>
</evidence>
<accession>A0A8S8ZGI7</accession>
<dbReference type="PANTHER" id="PTHR21367">
    <property type="entry name" value="ARGININE-TRNA-PROTEIN TRANSFERASE 1"/>
    <property type="match status" value="1"/>
</dbReference>
<comment type="similarity">
    <text evidence="1">Belongs to the R-transferase family.</text>
</comment>
<evidence type="ECO:0000259" key="7">
    <source>
        <dbReference type="Pfam" id="PF04377"/>
    </source>
</evidence>
<gene>
    <name evidence="8" type="ORF">SMACR_12593</name>
</gene>
<reference evidence="8 9" key="1">
    <citation type="submission" date="2017-07" db="EMBL/GenBank/DDBJ databases">
        <title>Genome sequence of the Sordaria macrospora wild type strain R19027.</title>
        <authorList>
            <person name="Nowrousian M."/>
            <person name="Teichert I."/>
            <person name="Kueck U."/>
        </authorList>
    </citation>
    <scope>NUCLEOTIDE SEQUENCE [LARGE SCALE GENOMIC DNA]</scope>
    <source>
        <strain evidence="8 9">R19027</strain>
        <tissue evidence="8">Mycelium</tissue>
    </source>
</reference>
<evidence type="ECO:0000313" key="8">
    <source>
        <dbReference type="EMBL" id="KAA8629747.1"/>
    </source>
</evidence>
<dbReference type="EC" id="2.3.2.8" evidence="2"/>
<dbReference type="VEuPathDB" id="FungiDB:SMAC_12593"/>
<keyword evidence="3" id="KW-0808">Transferase</keyword>
<evidence type="ECO:0000256" key="4">
    <source>
        <dbReference type="ARBA" id="ARBA00023315"/>
    </source>
</evidence>
<name>A0A8S8ZGI7_SORMA</name>
<dbReference type="OMA" id="KYQTAIH"/>
<keyword evidence="4" id="KW-0012">Acyltransferase</keyword>
<dbReference type="GO" id="GO:0005737">
    <property type="term" value="C:cytoplasm"/>
    <property type="evidence" value="ECO:0007669"/>
    <property type="project" value="TreeGrafter"/>
</dbReference>
<dbReference type="EMBL" id="NMPR01000125">
    <property type="protein sequence ID" value="KAA8629747.1"/>
    <property type="molecule type" value="Genomic_DNA"/>
</dbReference>
<dbReference type="GO" id="GO:0004057">
    <property type="term" value="F:arginyl-tRNA--protein transferase activity"/>
    <property type="evidence" value="ECO:0007669"/>
    <property type="project" value="UniProtKB-EC"/>
</dbReference>
<dbReference type="InterPro" id="IPR030700">
    <property type="entry name" value="N-end_Aminoacyl_Trfase"/>
</dbReference>
<feature type="domain" description="N-end aminoacyl transferase N-terminal" evidence="6">
    <location>
        <begin position="29"/>
        <end position="105"/>
    </location>
</feature>
<evidence type="ECO:0000256" key="2">
    <source>
        <dbReference type="ARBA" id="ARBA00012025"/>
    </source>
</evidence>
<dbReference type="Pfam" id="PF04377">
    <property type="entry name" value="ATE_C"/>
    <property type="match status" value="1"/>
</dbReference>
<dbReference type="InterPro" id="IPR007471">
    <property type="entry name" value="N-end_Aminoacyl_Trfase_N"/>
</dbReference>
<evidence type="ECO:0000256" key="5">
    <source>
        <dbReference type="SAM" id="MobiDB-lite"/>
    </source>
</evidence>
<feature type="compositionally biased region" description="Basic and acidic residues" evidence="5">
    <location>
        <begin position="341"/>
        <end position="355"/>
    </location>
</feature>
<dbReference type="InterPro" id="IPR016181">
    <property type="entry name" value="Acyl_CoA_acyltransferase"/>
</dbReference>
<organism evidence="8 9">
    <name type="scientific">Sordaria macrospora</name>
    <dbReference type="NCBI Taxonomy" id="5147"/>
    <lineage>
        <taxon>Eukaryota</taxon>
        <taxon>Fungi</taxon>
        <taxon>Dikarya</taxon>
        <taxon>Ascomycota</taxon>
        <taxon>Pezizomycotina</taxon>
        <taxon>Sordariomycetes</taxon>
        <taxon>Sordariomycetidae</taxon>
        <taxon>Sordariales</taxon>
        <taxon>Sordariaceae</taxon>
        <taxon>Sordaria</taxon>
    </lineage>
</organism>
<dbReference type="InterPro" id="IPR007472">
    <property type="entry name" value="N-end_Aminoacyl_Trfase_C"/>
</dbReference>
<evidence type="ECO:0000256" key="1">
    <source>
        <dbReference type="ARBA" id="ARBA00009991"/>
    </source>
</evidence>
<proteinExistence type="inferred from homology"/>
<comment type="caution">
    <text evidence="8">The sequence shown here is derived from an EMBL/GenBank/DDBJ whole genome shotgun (WGS) entry which is preliminary data.</text>
</comment>
<feature type="domain" description="N-end rule aminoacyl transferase C-terminal" evidence="7">
    <location>
        <begin position="177"/>
        <end position="313"/>
    </location>
</feature>
<feature type="region of interest" description="Disordered" evidence="5">
    <location>
        <begin position="341"/>
        <end position="372"/>
    </location>
</feature>
<dbReference type="Pfam" id="PF04376">
    <property type="entry name" value="ATE_N"/>
    <property type="match status" value="1"/>
</dbReference>
<dbReference type="AlphaFoldDB" id="A0A8S8ZGI7"/>
<dbReference type="Proteomes" id="UP000433876">
    <property type="component" value="Unassembled WGS sequence"/>
</dbReference>
<evidence type="ECO:0000259" key="6">
    <source>
        <dbReference type="Pfam" id="PF04376"/>
    </source>
</evidence>